<comment type="caution">
    <text evidence="2">The sequence shown here is derived from an EMBL/GenBank/DDBJ whole genome shotgun (WGS) entry which is preliminary data.</text>
</comment>
<dbReference type="RefSeq" id="WP_201843333.1">
    <property type="nucleotide sequence ID" value="NZ_JAERRK010000025.1"/>
</dbReference>
<gene>
    <name evidence="2" type="ORF">JK359_33285</name>
</gene>
<sequence length="616" mass="67280">MDQLSNAACQLTGESLEDVRRRLSRLDRFDQLVPSPSAEQALLEAVLVSALGSVGGQTRPFGVREAKPTEDGLVLRLERSADVQSLFGLLPCRTKKGPWRGVRGLTVQMDGARLRFGLRPWAFEASWRSPEPAVWVSGPHGEDLSALLAAHTDQVAASGHVVQWDPLREERGPGRREPVERSLLRRLIVSRSMGSALLRRPRLWDSLTGYVGVRLSTEMADHGLDWLIERQVAGGEFDEERLIEVLEDRIVGCGLRLLDHACGPEECTVRMAPHWSFCRGVFTIRSSRVSAARVGAIPGPRPLTAVGDGRNVSRPRRAEHSTEPDGPERTCVVQLLDAPSGGLGRDHLVRVAERIAAVWAARGLAVGLLLVEGSSMGFFRDPGRPEWATAALPKAVSTWTRLRLAPSPGQLWSMTVSNTSDAIGAALQHAPIGFDQVFLIGAYDGWMQEVTSSKWSADLRILVHHARPFQRHIPFPGKTTHTDDGVPLTPAESAVLWRSEHLGRSVSTHPLNGLLLLTESDEAAAPDEFDLAVEEQLARYGTPVLGRFPDHGLIMRGRGHSDHPPTVLDPQAEPLDHAHMAAAADALHRRLWGDLPSTAARQSIPTVVPDVPSFSS</sequence>
<evidence type="ECO:0000313" key="3">
    <source>
        <dbReference type="Proteomes" id="UP000661858"/>
    </source>
</evidence>
<evidence type="ECO:0000313" key="2">
    <source>
        <dbReference type="EMBL" id="MBL1086781.1"/>
    </source>
</evidence>
<organism evidence="2 3">
    <name type="scientific">Streptomyces actinomycinicus</name>
    <dbReference type="NCBI Taxonomy" id="1695166"/>
    <lineage>
        <taxon>Bacteria</taxon>
        <taxon>Bacillati</taxon>
        <taxon>Actinomycetota</taxon>
        <taxon>Actinomycetes</taxon>
        <taxon>Kitasatosporales</taxon>
        <taxon>Streptomycetaceae</taxon>
        <taxon>Streptomyces</taxon>
    </lineage>
</organism>
<feature type="region of interest" description="Disordered" evidence="1">
    <location>
        <begin position="304"/>
        <end position="327"/>
    </location>
</feature>
<feature type="compositionally biased region" description="Basic and acidic residues" evidence="1">
    <location>
        <begin position="316"/>
        <end position="327"/>
    </location>
</feature>
<proteinExistence type="predicted"/>
<evidence type="ECO:0000256" key="1">
    <source>
        <dbReference type="SAM" id="MobiDB-lite"/>
    </source>
</evidence>
<reference evidence="2" key="1">
    <citation type="submission" date="2021-01" db="EMBL/GenBank/DDBJ databases">
        <title>WGS of actinomycetes isolated from Thailand.</title>
        <authorList>
            <person name="Thawai C."/>
        </authorList>
    </citation>
    <scope>NUCLEOTIDE SEQUENCE</scope>
    <source>
        <strain evidence="2">RCU-197</strain>
    </source>
</reference>
<keyword evidence="3" id="KW-1185">Reference proteome</keyword>
<name>A0A937EPN2_9ACTN</name>
<accession>A0A937EPN2</accession>
<dbReference type="EMBL" id="JAERRK010000025">
    <property type="protein sequence ID" value="MBL1086781.1"/>
    <property type="molecule type" value="Genomic_DNA"/>
</dbReference>
<dbReference type="AlphaFoldDB" id="A0A937EPN2"/>
<protein>
    <submittedName>
        <fullName evidence="2">Uncharacterized protein</fullName>
    </submittedName>
</protein>
<dbReference type="Proteomes" id="UP000661858">
    <property type="component" value="Unassembled WGS sequence"/>
</dbReference>